<reference evidence="10" key="1">
    <citation type="submission" date="2016-11" db="EMBL/GenBank/DDBJ databases">
        <authorList>
            <person name="Varghese N."/>
            <person name="Submissions S."/>
        </authorList>
    </citation>
    <scope>NUCLEOTIDE SEQUENCE [LARGE SCALE GENOMIC DNA]</scope>
    <source>
        <strain evidence="10">DSM 16219</strain>
    </source>
</reference>
<evidence type="ECO:0000256" key="6">
    <source>
        <dbReference type="ARBA" id="ARBA00022989"/>
    </source>
</evidence>
<dbReference type="RefSeq" id="WP_073471761.1">
    <property type="nucleotide sequence ID" value="NZ_FQZU01000001.1"/>
</dbReference>
<dbReference type="STRING" id="1121393.SAMN02745216_00053"/>
<evidence type="ECO:0000313" key="10">
    <source>
        <dbReference type="Proteomes" id="UP000183994"/>
    </source>
</evidence>
<keyword evidence="6" id="KW-1133">Transmembrane helix</keyword>
<dbReference type="InterPro" id="IPR050256">
    <property type="entry name" value="Glycosyltransferase_2"/>
</dbReference>
<dbReference type="GO" id="GO:0099621">
    <property type="term" value="F:undecaprenyl-phosphate 4-deoxy-4-formamido-L-arabinose transferase activity"/>
    <property type="evidence" value="ECO:0007669"/>
    <property type="project" value="TreeGrafter"/>
</dbReference>
<organism evidence="9 10">
    <name type="scientific">Desulfatibacillum alkenivorans DSM 16219</name>
    <dbReference type="NCBI Taxonomy" id="1121393"/>
    <lineage>
        <taxon>Bacteria</taxon>
        <taxon>Pseudomonadati</taxon>
        <taxon>Thermodesulfobacteriota</taxon>
        <taxon>Desulfobacteria</taxon>
        <taxon>Desulfobacterales</taxon>
        <taxon>Desulfatibacillaceae</taxon>
        <taxon>Desulfatibacillum</taxon>
    </lineage>
</organism>
<dbReference type="GO" id="GO:0005886">
    <property type="term" value="C:plasma membrane"/>
    <property type="evidence" value="ECO:0007669"/>
    <property type="project" value="TreeGrafter"/>
</dbReference>
<dbReference type="InterPro" id="IPR029044">
    <property type="entry name" value="Nucleotide-diphossugar_trans"/>
</dbReference>
<dbReference type="AlphaFoldDB" id="A0A1M6BRD2"/>
<evidence type="ECO:0000256" key="1">
    <source>
        <dbReference type="ARBA" id="ARBA00022475"/>
    </source>
</evidence>
<keyword evidence="10" id="KW-1185">Reference proteome</keyword>
<evidence type="ECO:0000259" key="8">
    <source>
        <dbReference type="Pfam" id="PF00535"/>
    </source>
</evidence>
<dbReference type="SUPFAM" id="SSF53448">
    <property type="entry name" value="Nucleotide-diphospho-sugar transferases"/>
    <property type="match status" value="1"/>
</dbReference>
<dbReference type="InterPro" id="IPR001173">
    <property type="entry name" value="Glyco_trans_2-like"/>
</dbReference>
<evidence type="ECO:0000256" key="2">
    <source>
        <dbReference type="ARBA" id="ARBA00022676"/>
    </source>
</evidence>
<dbReference type="CDD" id="cd04179">
    <property type="entry name" value="DPM_DPG-synthase_like"/>
    <property type="match status" value="1"/>
</dbReference>
<protein>
    <submittedName>
        <fullName evidence="9">Glycosyltransferase involved in cell wall bisynthesis</fullName>
    </submittedName>
</protein>
<accession>A0A1M6BRD2</accession>
<keyword evidence="4" id="KW-0812">Transmembrane</keyword>
<proteinExistence type="predicted"/>
<evidence type="ECO:0000256" key="3">
    <source>
        <dbReference type="ARBA" id="ARBA00022679"/>
    </source>
</evidence>
<dbReference type="PANTHER" id="PTHR48090:SF3">
    <property type="entry name" value="UNDECAPRENYL-PHOSPHATE 4-DEOXY-4-FORMAMIDO-L-ARABINOSE TRANSFERASE"/>
    <property type="match status" value="1"/>
</dbReference>
<evidence type="ECO:0000256" key="4">
    <source>
        <dbReference type="ARBA" id="ARBA00022692"/>
    </source>
</evidence>
<dbReference type="PANTHER" id="PTHR48090">
    <property type="entry name" value="UNDECAPRENYL-PHOSPHATE 4-DEOXY-4-FORMAMIDO-L-ARABINOSE TRANSFERASE-RELATED"/>
    <property type="match status" value="1"/>
</dbReference>
<feature type="domain" description="Glycosyltransferase 2-like" evidence="8">
    <location>
        <begin position="8"/>
        <end position="166"/>
    </location>
</feature>
<evidence type="ECO:0000256" key="7">
    <source>
        <dbReference type="ARBA" id="ARBA00023136"/>
    </source>
</evidence>
<keyword evidence="1" id="KW-1003">Cell membrane</keyword>
<gene>
    <name evidence="9" type="ORF">SAMN02745216_00053</name>
</gene>
<sequence length="249" mass="27234">MQKIKLLSIVSPAFNESAALARLIPEMESVIPVLKKRCEKVEWIVADDGSTDNSANILDSAPDFVRRLPLEHQGMSAALYAGVMAAQGEVIAAMDADCQNDPADLPAMVSLLESTGADMVCGIRNHRKDTLVKRLSSQISNRVRRAVLKDTIRDAGCTLRVFRADVRRLCFWPIHGGHRFVGPFAQLQGLHVVQVNVRHRERVGGRSRFGVMDRAPAVIMDLAGAKWLMSRTMAPEGSGEAGKGENAHD</sequence>
<keyword evidence="2" id="KW-0328">Glycosyltransferase</keyword>
<name>A0A1M6BRD2_9BACT</name>
<dbReference type="Pfam" id="PF00535">
    <property type="entry name" value="Glycos_transf_2"/>
    <property type="match status" value="1"/>
</dbReference>
<keyword evidence="5" id="KW-0448">Lipopolysaccharide biosynthesis</keyword>
<evidence type="ECO:0000313" key="9">
    <source>
        <dbReference type="EMBL" id="SHI51340.1"/>
    </source>
</evidence>
<dbReference type="OrthoDB" id="9802649at2"/>
<dbReference type="EMBL" id="FQZU01000001">
    <property type="protein sequence ID" value="SHI51340.1"/>
    <property type="molecule type" value="Genomic_DNA"/>
</dbReference>
<keyword evidence="3 9" id="KW-0808">Transferase</keyword>
<keyword evidence="7" id="KW-0472">Membrane</keyword>
<dbReference type="GO" id="GO:0009103">
    <property type="term" value="P:lipopolysaccharide biosynthetic process"/>
    <property type="evidence" value="ECO:0007669"/>
    <property type="project" value="UniProtKB-KW"/>
</dbReference>
<evidence type="ECO:0000256" key="5">
    <source>
        <dbReference type="ARBA" id="ARBA00022985"/>
    </source>
</evidence>
<dbReference type="Proteomes" id="UP000183994">
    <property type="component" value="Unassembled WGS sequence"/>
</dbReference>
<dbReference type="Gene3D" id="3.90.550.10">
    <property type="entry name" value="Spore Coat Polysaccharide Biosynthesis Protein SpsA, Chain A"/>
    <property type="match status" value="1"/>
</dbReference>